<dbReference type="GeneID" id="20203863"/>
<keyword evidence="5" id="KW-1185">Reference proteome</keyword>
<proteinExistence type="predicted"/>
<reference evidence="4" key="3">
    <citation type="submission" date="2015-06" db="UniProtKB">
        <authorList>
            <consortium name="EnsemblMetazoa"/>
        </authorList>
    </citation>
    <scope>IDENTIFICATION</scope>
</reference>
<gene>
    <name evidence="4" type="primary">20203863</name>
    <name evidence="3" type="ORF">HELRODRAFT_171962</name>
</gene>
<dbReference type="EMBL" id="AMQM01004008">
    <property type="status" value="NOT_ANNOTATED_CDS"/>
    <property type="molecule type" value="Genomic_DNA"/>
</dbReference>
<protein>
    <submittedName>
        <fullName evidence="3 4">Uncharacterized protein</fullName>
    </submittedName>
</protein>
<name>T1F4W4_HELRO</name>
<dbReference type="EnsemblMetazoa" id="HelroT171962">
    <property type="protein sequence ID" value="HelroP171962"/>
    <property type="gene ID" value="HelroG171962"/>
</dbReference>
<sequence length="100" mass="11134">MYTSDVMNDVIVVAALNFLCSSTCLAQESVDVNEGVSVAVDALTSILMTYSILVVFIMLINERRRKKFGGGCSGEEKEEEDEEEVEDKEEVEDEEEGEED</sequence>
<evidence type="ECO:0000313" key="3">
    <source>
        <dbReference type="EMBL" id="ESO04955.1"/>
    </source>
</evidence>
<dbReference type="RefSeq" id="XP_009016888.1">
    <property type="nucleotide sequence ID" value="XM_009018640.1"/>
</dbReference>
<evidence type="ECO:0000313" key="5">
    <source>
        <dbReference type="Proteomes" id="UP000015101"/>
    </source>
</evidence>
<keyword evidence="2" id="KW-0812">Transmembrane</keyword>
<dbReference type="InParanoid" id="T1F4W4"/>
<feature type="compositionally biased region" description="Acidic residues" evidence="1">
    <location>
        <begin position="76"/>
        <end position="100"/>
    </location>
</feature>
<reference evidence="3 5" key="2">
    <citation type="journal article" date="2013" name="Nature">
        <title>Insights into bilaterian evolution from three spiralian genomes.</title>
        <authorList>
            <person name="Simakov O."/>
            <person name="Marletaz F."/>
            <person name="Cho S.J."/>
            <person name="Edsinger-Gonzales E."/>
            <person name="Havlak P."/>
            <person name="Hellsten U."/>
            <person name="Kuo D.H."/>
            <person name="Larsson T."/>
            <person name="Lv J."/>
            <person name="Arendt D."/>
            <person name="Savage R."/>
            <person name="Osoegawa K."/>
            <person name="de Jong P."/>
            <person name="Grimwood J."/>
            <person name="Chapman J.A."/>
            <person name="Shapiro H."/>
            <person name="Aerts A."/>
            <person name="Otillar R.P."/>
            <person name="Terry A.Y."/>
            <person name="Boore J.L."/>
            <person name="Grigoriev I.V."/>
            <person name="Lindberg D.R."/>
            <person name="Seaver E.C."/>
            <person name="Weisblat D.A."/>
            <person name="Putnam N.H."/>
            <person name="Rokhsar D.S."/>
        </authorList>
    </citation>
    <scope>NUCLEOTIDE SEQUENCE</scope>
</reference>
<dbReference type="EMBL" id="KB096411">
    <property type="protein sequence ID" value="ESO04955.1"/>
    <property type="molecule type" value="Genomic_DNA"/>
</dbReference>
<accession>T1F4W4</accession>
<organism evidence="4 5">
    <name type="scientific">Helobdella robusta</name>
    <name type="common">Californian leech</name>
    <dbReference type="NCBI Taxonomy" id="6412"/>
    <lineage>
        <taxon>Eukaryota</taxon>
        <taxon>Metazoa</taxon>
        <taxon>Spiralia</taxon>
        <taxon>Lophotrochozoa</taxon>
        <taxon>Annelida</taxon>
        <taxon>Clitellata</taxon>
        <taxon>Hirudinea</taxon>
        <taxon>Rhynchobdellida</taxon>
        <taxon>Glossiphoniidae</taxon>
        <taxon>Helobdella</taxon>
    </lineage>
</organism>
<dbReference type="AlphaFoldDB" id="T1F4W4"/>
<evidence type="ECO:0000313" key="4">
    <source>
        <dbReference type="EnsemblMetazoa" id="HelroP171962"/>
    </source>
</evidence>
<feature type="region of interest" description="Disordered" evidence="1">
    <location>
        <begin position="67"/>
        <end position="100"/>
    </location>
</feature>
<reference evidence="5" key="1">
    <citation type="submission" date="2012-12" db="EMBL/GenBank/DDBJ databases">
        <authorList>
            <person name="Hellsten U."/>
            <person name="Grimwood J."/>
            <person name="Chapman J.A."/>
            <person name="Shapiro H."/>
            <person name="Aerts A."/>
            <person name="Otillar R.P."/>
            <person name="Terry A.Y."/>
            <person name="Boore J.L."/>
            <person name="Simakov O."/>
            <person name="Marletaz F."/>
            <person name="Cho S.-J."/>
            <person name="Edsinger-Gonzales E."/>
            <person name="Havlak P."/>
            <person name="Kuo D.-H."/>
            <person name="Larsson T."/>
            <person name="Lv J."/>
            <person name="Arendt D."/>
            <person name="Savage R."/>
            <person name="Osoegawa K."/>
            <person name="de Jong P."/>
            <person name="Lindberg D.R."/>
            <person name="Seaver E.C."/>
            <person name="Weisblat D.A."/>
            <person name="Putnam N.H."/>
            <person name="Grigoriev I.V."/>
            <person name="Rokhsar D.S."/>
        </authorList>
    </citation>
    <scope>NUCLEOTIDE SEQUENCE</scope>
</reference>
<evidence type="ECO:0000256" key="2">
    <source>
        <dbReference type="SAM" id="Phobius"/>
    </source>
</evidence>
<feature type="transmembrane region" description="Helical" evidence="2">
    <location>
        <begin position="42"/>
        <end position="60"/>
    </location>
</feature>
<dbReference type="HOGENOM" id="CLU_2309015_0_0_1"/>
<dbReference type="Proteomes" id="UP000015101">
    <property type="component" value="Unassembled WGS sequence"/>
</dbReference>
<dbReference type="CTD" id="20203863"/>
<dbReference type="KEGG" id="hro:HELRODRAFT_171962"/>
<keyword evidence="2" id="KW-0472">Membrane</keyword>
<evidence type="ECO:0000256" key="1">
    <source>
        <dbReference type="SAM" id="MobiDB-lite"/>
    </source>
</evidence>
<keyword evidence="2" id="KW-1133">Transmembrane helix</keyword>